<name>A0A2M4C744_9DIPT</name>
<feature type="signal peptide" evidence="2">
    <location>
        <begin position="1"/>
        <end position="22"/>
    </location>
</feature>
<feature type="compositionally biased region" description="Low complexity" evidence="1">
    <location>
        <begin position="81"/>
        <end position="92"/>
    </location>
</feature>
<evidence type="ECO:0000256" key="2">
    <source>
        <dbReference type="SAM" id="SignalP"/>
    </source>
</evidence>
<evidence type="ECO:0000256" key="1">
    <source>
        <dbReference type="SAM" id="MobiDB-lite"/>
    </source>
</evidence>
<feature type="chain" id="PRO_5014610756" evidence="2">
    <location>
        <begin position="23"/>
        <end position="121"/>
    </location>
</feature>
<evidence type="ECO:0000313" key="3">
    <source>
        <dbReference type="EMBL" id="MBW61196.1"/>
    </source>
</evidence>
<accession>A0A2M4C744</accession>
<proteinExistence type="predicted"/>
<sequence>MRSPVVALWLPLVAIVRHLASSSSSTVSSMNMLSHLHQSGVPPLSKAGPILIGLVAEPAEPRYSALVPATPGGDPSPRAYSSSSRNSSSSSCIELAGVDDGATAAADEAKGFRLLRLTRPP</sequence>
<dbReference type="AlphaFoldDB" id="A0A2M4C744"/>
<dbReference type="EMBL" id="GGFJ01012055">
    <property type="protein sequence ID" value="MBW61196.1"/>
    <property type="molecule type" value="Transcribed_RNA"/>
</dbReference>
<keyword evidence="2" id="KW-0732">Signal</keyword>
<feature type="region of interest" description="Disordered" evidence="1">
    <location>
        <begin position="64"/>
        <end position="92"/>
    </location>
</feature>
<organism evidence="3">
    <name type="scientific">Anopheles marajoara</name>
    <dbReference type="NCBI Taxonomy" id="58244"/>
    <lineage>
        <taxon>Eukaryota</taxon>
        <taxon>Metazoa</taxon>
        <taxon>Ecdysozoa</taxon>
        <taxon>Arthropoda</taxon>
        <taxon>Hexapoda</taxon>
        <taxon>Insecta</taxon>
        <taxon>Pterygota</taxon>
        <taxon>Neoptera</taxon>
        <taxon>Endopterygota</taxon>
        <taxon>Diptera</taxon>
        <taxon>Nematocera</taxon>
        <taxon>Culicoidea</taxon>
        <taxon>Culicidae</taxon>
        <taxon>Anophelinae</taxon>
        <taxon>Anopheles</taxon>
    </lineage>
</organism>
<protein>
    <submittedName>
        <fullName evidence="3">Putative secreted protein</fullName>
    </submittedName>
</protein>
<reference evidence="3" key="1">
    <citation type="submission" date="2018-01" db="EMBL/GenBank/DDBJ databases">
        <title>An insight into the sialome of Amazonian anophelines.</title>
        <authorList>
            <person name="Ribeiro J.M."/>
            <person name="Scarpassa V."/>
            <person name="Calvo E."/>
        </authorList>
    </citation>
    <scope>NUCLEOTIDE SEQUENCE</scope>
    <source>
        <tissue evidence="3">Salivary glands</tissue>
    </source>
</reference>